<evidence type="ECO:0000313" key="19">
    <source>
        <dbReference type="Proteomes" id="UP001152797"/>
    </source>
</evidence>
<keyword evidence="2" id="KW-0813">Transport</keyword>
<accession>A0A9P1GQ29</accession>
<reference evidence="18" key="2">
    <citation type="submission" date="2024-04" db="EMBL/GenBank/DDBJ databases">
        <authorList>
            <person name="Chen Y."/>
            <person name="Shah S."/>
            <person name="Dougan E. K."/>
            <person name="Thang M."/>
            <person name="Chan C."/>
        </authorList>
    </citation>
    <scope>NUCLEOTIDE SEQUENCE [LARGE SCALE GENOMIC DNA]</scope>
</reference>
<keyword evidence="9 15" id="KW-1133">Transmembrane helix</keyword>
<evidence type="ECO:0000313" key="18">
    <source>
        <dbReference type="EMBL" id="CAL1172334.1"/>
    </source>
</evidence>
<evidence type="ECO:0000256" key="2">
    <source>
        <dbReference type="ARBA" id="ARBA00022448"/>
    </source>
</evidence>
<dbReference type="Gene3D" id="1.20.120.350">
    <property type="entry name" value="Voltage-gated potassium channels. Chain C"/>
    <property type="match status" value="1"/>
</dbReference>
<evidence type="ECO:0000256" key="7">
    <source>
        <dbReference type="ARBA" id="ARBA00022837"/>
    </source>
</evidence>
<evidence type="ECO:0000256" key="6">
    <source>
        <dbReference type="ARBA" id="ARBA00022692"/>
    </source>
</evidence>
<dbReference type="InterPro" id="IPR050599">
    <property type="entry name" value="VDCC_alpha-1_subunit"/>
</dbReference>
<evidence type="ECO:0000256" key="14">
    <source>
        <dbReference type="SAM" id="MobiDB-lite"/>
    </source>
</evidence>
<dbReference type="GO" id="GO:0005509">
    <property type="term" value="F:calcium ion binding"/>
    <property type="evidence" value="ECO:0007669"/>
    <property type="project" value="InterPro"/>
</dbReference>
<dbReference type="PROSITE" id="PS00018">
    <property type="entry name" value="EF_HAND_1"/>
    <property type="match status" value="1"/>
</dbReference>
<dbReference type="OrthoDB" id="412920at2759"/>
<evidence type="ECO:0000256" key="5">
    <source>
        <dbReference type="ARBA" id="ARBA00022673"/>
    </source>
</evidence>
<comment type="caution">
    <text evidence="17">The sequence shown here is derived from an EMBL/GenBank/DDBJ whole genome shotgun (WGS) entry which is preliminary data.</text>
</comment>
<dbReference type="SUPFAM" id="SSF81324">
    <property type="entry name" value="Voltage-gated potassium channels"/>
    <property type="match status" value="1"/>
</dbReference>
<evidence type="ECO:0000256" key="3">
    <source>
        <dbReference type="ARBA" id="ARBA00022553"/>
    </source>
</evidence>
<evidence type="ECO:0000256" key="13">
    <source>
        <dbReference type="ARBA" id="ARBA00023303"/>
    </source>
</evidence>
<feature type="transmembrane region" description="Helical" evidence="15">
    <location>
        <begin position="274"/>
        <end position="294"/>
    </location>
</feature>
<dbReference type="InterPro" id="IPR005821">
    <property type="entry name" value="Ion_trans_dom"/>
</dbReference>
<evidence type="ECO:0000256" key="8">
    <source>
        <dbReference type="ARBA" id="ARBA00022882"/>
    </source>
</evidence>
<dbReference type="EMBL" id="CAMXCT020006723">
    <property type="protein sequence ID" value="CAL1172334.1"/>
    <property type="molecule type" value="Genomic_DNA"/>
</dbReference>
<keyword evidence="12" id="KW-0325">Glycoprotein</keyword>
<sequence>MDKDAFAKVLDNSLSTLRQQILEAFPEVPDVPEETSVSHVSSAKSSKVDSVKGKKRDQLSEVSSITEIDEDVYLASQSPRTLRSGLKGMNPQEALQTSQRLRVRLGAISAQKLVSGQSLHDAVAALGLTRYTVKDMNDFVNTVADFIELDFLPDGRHSRGDGSGTFENDMHYGTPLWSWPAASKSLRKSMQNVTAVTSFKPRKAFNVVPAQALMELFLSEEGLIHKRLFAPRLLTQFQAMKEILLAGDTNRLVAELTFVRINDLATPPEPTHPLMYIEPFVGLLIIGNGVMIGFQTDPLFENWPGWVWFELSFTVILLVEIVLRMHLLRCRNYWCGVEKWWNWFDLFLAGTGVTDVSVQLASSKNSDIFGTSLLRFCRLIRLARIVKVFRLKFMKDLRLMVKGWIAGIRTLALAFTLLFAVLYVLSGFATMTIGNSPRTVEVDLQHYFETIPNTMFTAFRCFTGECVNDKGHSITSVLADEFGVAFILGFVASYMLVTMGIFNVILAVYVDITMKAAKENEAVTAEQYARESIRIARTTRELLKKFAAAHREFLLMEETIDIGNINRKEFNPMPALFTDDDVRDQIEISKELFLVVIQDHSVQSLMDDLDLPPDRANLFEVIDADGSGTLQITELVQGLLKIRGDISKSDTVASLLATKAVQRIVEEMKEDMEQNFESTRDAFRAEMALYMEEPTFRRSVERGVDEPPEQPPSSLQATLPLMELPDAGAEPGPGGAGPEASAKVRASLLSVDLAFMPTTLSDER</sequence>
<keyword evidence="5" id="KW-0107">Calcium channel</keyword>
<dbReference type="InterPro" id="IPR027359">
    <property type="entry name" value="Volt_channel_dom_sf"/>
</dbReference>
<feature type="transmembrane region" description="Helical" evidence="15">
    <location>
        <begin position="399"/>
        <end position="425"/>
    </location>
</feature>
<dbReference type="Pfam" id="PF00520">
    <property type="entry name" value="Ion_trans"/>
    <property type="match status" value="1"/>
</dbReference>
<keyword evidence="3" id="KW-0597">Phosphoprotein</keyword>
<keyword evidence="13" id="KW-0407">Ion channel</keyword>
<evidence type="ECO:0000256" key="12">
    <source>
        <dbReference type="ARBA" id="ARBA00023180"/>
    </source>
</evidence>
<keyword evidence="4" id="KW-0109">Calcium transport</keyword>
<dbReference type="AlphaFoldDB" id="A0A9P1GQ29"/>
<keyword evidence="10" id="KW-0406">Ion transport</keyword>
<dbReference type="PANTHER" id="PTHR45628:SF7">
    <property type="entry name" value="VOLTAGE-DEPENDENT CALCIUM CHANNEL TYPE A SUBUNIT ALPHA-1"/>
    <property type="match status" value="1"/>
</dbReference>
<keyword evidence="11 15" id="KW-0472">Membrane</keyword>
<dbReference type="GO" id="GO:0098703">
    <property type="term" value="P:calcium ion import across plasma membrane"/>
    <property type="evidence" value="ECO:0007669"/>
    <property type="project" value="TreeGrafter"/>
</dbReference>
<gene>
    <name evidence="17" type="ORF">C1SCF055_LOCUS43488</name>
</gene>
<evidence type="ECO:0000256" key="11">
    <source>
        <dbReference type="ARBA" id="ARBA00023136"/>
    </source>
</evidence>
<keyword evidence="7" id="KW-0106">Calcium</keyword>
<evidence type="ECO:0000256" key="9">
    <source>
        <dbReference type="ARBA" id="ARBA00022989"/>
    </source>
</evidence>
<dbReference type="GO" id="GO:0005891">
    <property type="term" value="C:voltage-gated calcium channel complex"/>
    <property type="evidence" value="ECO:0007669"/>
    <property type="project" value="TreeGrafter"/>
</dbReference>
<dbReference type="EMBL" id="CAMXCT010006723">
    <property type="protein sequence ID" value="CAI4018959.1"/>
    <property type="molecule type" value="Genomic_DNA"/>
</dbReference>
<feature type="transmembrane region" description="Helical" evidence="15">
    <location>
        <begin position="482"/>
        <end position="510"/>
    </location>
</feature>
<proteinExistence type="predicted"/>
<evidence type="ECO:0000313" key="17">
    <source>
        <dbReference type="EMBL" id="CAI4018959.1"/>
    </source>
</evidence>
<organism evidence="17">
    <name type="scientific">Cladocopium goreaui</name>
    <dbReference type="NCBI Taxonomy" id="2562237"/>
    <lineage>
        <taxon>Eukaryota</taxon>
        <taxon>Sar</taxon>
        <taxon>Alveolata</taxon>
        <taxon>Dinophyceae</taxon>
        <taxon>Suessiales</taxon>
        <taxon>Symbiodiniaceae</taxon>
        <taxon>Cladocopium</taxon>
    </lineage>
</organism>
<dbReference type="EMBL" id="CAMXCT030006723">
    <property type="protein sequence ID" value="CAL4806271.1"/>
    <property type="molecule type" value="Genomic_DNA"/>
</dbReference>
<keyword evidence="6 15" id="KW-0812">Transmembrane</keyword>
<name>A0A9P1GQ29_9DINO</name>
<evidence type="ECO:0000256" key="15">
    <source>
        <dbReference type="SAM" id="Phobius"/>
    </source>
</evidence>
<evidence type="ECO:0000256" key="4">
    <source>
        <dbReference type="ARBA" id="ARBA00022568"/>
    </source>
</evidence>
<feature type="region of interest" description="Disordered" evidence="14">
    <location>
        <begin position="32"/>
        <end position="53"/>
    </location>
</feature>
<comment type="subcellular location">
    <subcellularLocation>
        <location evidence="1">Membrane</location>
        <topology evidence="1">Multi-pass membrane protein</topology>
    </subcellularLocation>
</comment>
<protein>
    <recommendedName>
        <fullName evidence="16">EF-hand domain-containing protein</fullName>
    </recommendedName>
</protein>
<dbReference type="InterPro" id="IPR018247">
    <property type="entry name" value="EF_Hand_1_Ca_BS"/>
</dbReference>
<keyword evidence="19" id="KW-1185">Reference proteome</keyword>
<feature type="region of interest" description="Disordered" evidence="14">
    <location>
        <begin position="722"/>
        <end position="742"/>
    </location>
</feature>
<dbReference type="InterPro" id="IPR002048">
    <property type="entry name" value="EF_hand_dom"/>
</dbReference>
<dbReference type="PANTHER" id="PTHR45628">
    <property type="entry name" value="VOLTAGE-DEPENDENT CALCIUM CHANNEL TYPE A SUBUNIT ALPHA-1"/>
    <property type="match status" value="1"/>
</dbReference>
<dbReference type="Proteomes" id="UP001152797">
    <property type="component" value="Unassembled WGS sequence"/>
</dbReference>
<evidence type="ECO:0000256" key="1">
    <source>
        <dbReference type="ARBA" id="ARBA00004141"/>
    </source>
</evidence>
<feature type="domain" description="EF-hand" evidence="16">
    <location>
        <begin position="610"/>
        <end position="645"/>
    </location>
</feature>
<reference evidence="17" key="1">
    <citation type="submission" date="2022-10" db="EMBL/GenBank/DDBJ databases">
        <authorList>
            <person name="Chen Y."/>
            <person name="Dougan E. K."/>
            <person name="Chan C."/>
            <person name="Rhodes N."/>
            <person name="Thang M."/>
        </authorList>
    </citation>
    <scope>NUCLEOTIDE SEQUENCE</scope>
</reference>
<keyword evidence="8" id="KW-0851">Voltage-gated channel</keyword>
<feature type="transmembrane region" description="Helical" evidence="15">
    <location>
        <begin position="306"/>
        <end position="323"/>
    </location>
</feature>
<evidence type="ECO:0000256" key="10">
    <source>
        <dbReference type="ARBA" id="ARBA00023065"/>
    </source>
</evidence>
<dbReference type="PROSITE" id="PS50222">
    <property type="entry name" value="EF_HAND_2"/>
    <property type="match status" value="1"/>
</dbReference>
<dbReference type="Gene3D" id="1.10.287.70">
    <property type="match status" value="1"/>
</dbReference>
<dbReference type="GO" id="GO:0008331">
    <property type="term" value="F:high voltage-gated calcium channel activity"/>
    <property type="evidence" value="ECO:0007669"/>
    <property type="project" value="TreeGrafter"/>
</dbReference>
<evidence type="ECO:0000259" key="16">
    <source>
        <dbReference type="PROSITE" id="PS50222"/>
    </source>
</evidence>